<keyword evidence="5 6" id="KW-0472">Membrane</keyword>
<reference evidence="8 9" key="1">
    <citation type="submission" date="2020-11" db="EMBL/GenBank/DDBJ databases">
        <title>Actinomyces sp. ZJ750.</title>
        <authorList>
            <person name="Zhou J."/>
        </authorList>
    </citation>
    <scope>NUCLEOTIDE SEQUENCE [LARGE SCALE GENOMIC DNA]</scope>
    <source>
        <strain evidence="8 9">ZJ750</strain>
    </source>
</reference>
<dbReference type="AlphaFoldDB" id="A0A7T0PXW6"/>
<dbReference type="EMBL" id="CP063989">
    <property type="protein sequence ID" value="QPL06025.1"/>
    <property type="molecule type" value="Genomic_DNA"/>
</dbReference>
<dbReference type="PANTHER" id="PTHR30177">
    <property type="entry name" value="GLYCINE BETAINE/L-PROLINE TRANSPORT SYSTEM PERMEASE PROTEIN PROW"/>
    <property type="match status" value="1"/>
</dbReference>
<accession>A0A7T0PXW6</accession>
<evidence type="ECO:0000256" key="3">
    <source>
        <dbReference type="ARBA" id="ARBA00022692"/>
    </source>
</evidence>
<dbReference type="InterPro" id="IPR035906">
    <property type="entry name" value="MetI-like_sf"/>
</dbReference>
<dbReference type="Pfam" id="PF00528">
    <property type="entry name" value="BPD_transp_1"/>
    <property type="match status" value="1"/>
</dbReference>
<evidence type="ECO:0000256" key="5">
    <source>
        <dbReference type="ARBA" id="ARBA00023136"/>
    </source>
</evidence>
<comment type="similarity">
    <text evidence="6">Belongs to the binding-protein-dependent transport system permease family.</text>
</comment>
<name>A0A7T0PXW6_9ACTO</name>
<evidence type="ECO:0000256" key="1">
    <source>
        <dbReference type="ARBA" id="ARBA00004141"/>
    </source>
</evidence>
<dbReference type="GO" id="GO:0005886">
    <property type="term" value="C:plasma membrane"/>
    <property type="evidence" value="ECO:0007669"/>
    <property type="project" value="UniProtKB-SubCell"/>
</dbReference>
<dbReference type="SUPFAM" id="SSF161098">
    <property type="entry name" value="MetI-like"/>
    <property type="match status" value="1"/>
</dbReference>
<keyword evidence="3 6" id="KW-0812">Transmembrane</keyword>
<feature type="transmembrane region" description="Helical" evidence="6">
    <location>
        <begin position="62"/>
        <end position="87"/>
    </location>
</feature>
<keyword evidence="4 6" id="KW-1133">Transmembrane helix</keyword>
<evidence type="ECO:0000259" key="7">
    <source>
        <dbReference type="PROSITE" id="PS50928"/>
    </source>
</evidence>
<dbReference type="Proteomes" id="UP000594637">
    <property type="component" value="Chromosome"/>
</dbReference>
<evidence type="ECO:0000256" key="6">
    <source>
        <dbReference type="RuleBase" id="RU363032"/>
    </source>
</evidence>
<evidence type="ECO:0000256" key="4">
    <source>
        <dbReference type="ARBA" id="ARBA00022989"/>
    </source>
</evidence>
<evidence type="ECO:0000313" key="9">
    <source>
        <dbReference type="Proteomes" id="UP000594637"/>
    </source>
</evidence>
<protein>
    <submittedName>
        <fullName evidence="8">ABC transporter permease</fullName>
    </submittedName>
</protein>
<feature type="transmembrane region" description="Helical" evidence="6">
    <location>
        <begin position="93"/>
        <end position="112"/>
    </location>
</feature>
<feature type="transmembrane region" description="Helical" evidence="6">
    <location>
        <begin position="145"/>
        <end position="167"/>
    </location>
</feature>
<dbReference type="RefSeq" id="WP_166855137.1">
    <property type="nucleotide sequence ID" value="NZ_CP063989.1"/>
</dbReference>
<dbReference type="GO" id="GO:0055085">
    <property type="term" value="P:transmembrane transport"/>
    <property type="evidence" value="ECO:0007669"/>
    <property type="project" value="InterPro"/>
</dbReference>
<evidence type="ECO:0000256" key="2">
    <source>
        <dbReference type="ARBA" id="ARBA00022448"/>
    </source>
</evidence>
<dbReference type="InterPro" id="IPR051204">
    <property type="entry name" value="ABC_transp_perm/SBD"/>
</dbReference>
<feature type="domain" description="ABC transmembrane type-1" evidence="7">
    <location>
        <begin position="27"/>
        <end position="206"/>
    </location>
</feature>
<keyword evidence="9" id="KW-1185">Reference proteome</keyword>
<proteinExistence type="inferred from homology"/>
<comment type="subcellular location">
    <subcellularLocation>
        <location evidence="6">Cell membrane</location>
        <topology evidence="6">Multi-pass membrane protein</topology>
    </subcellularLocation>
    <subcellularLocation>
        <location evidence="1">Membrane</location>
        <topology evidence="1">Multi-pass membrane protein</topology>
    </subcellularLocation>
</comment>
<sequence>MTNLLAALAYIADPANWSGSLGIAHLLTEHVIYSLLGVVIAAAVGVPLGWAVGHSGRGRDAVAAFSGAARALPTLGLVTVLGLWLGIGLTAPLLAFAVLALPSVLAGAYAGVESADRLAVDAARASGMTELQVLARVEVPLGAPLLVGGLRAAVLQVIATATLAAYTGAGGLGRLMFLGLKTQDYPMMLASALLVIALALVSDIVFLPLQRLAVPAGSRPRKDT</sequence>
<feature type="transmembrane region" description="Helical" evidence="6">
    <location>
        <begin position="30"/>
        <end position="50"/>
    </location>
</feature>
<dbReference type="Gene3D" id="1.10.3720.10">
    <property type="entry name" value="MetI-like"/>
    <property type="match status" value="1"/>
</dbReference>
<keyword evidence="2 6" id="KW-0813">Transport</keyword>
<dbReference type="InterPro" id="IPR000515">
    <property type="entry name" value="MetI-like"/>
</dbReference>
<dbReference type="GO" id="GO:0031460">
    <property type="term" value="P:glycine betaine transport"/>
    <property type="evidence" value="ECO:0007669"/>
    <property type="project" value="TreeGrafter"/>
</dbReference>
<dbReference type="KEGG" id="arep:ID810_03510"/>
<dbReference type="PROSITE" id="PS50928">
    <property type="entry name" value="ABC_TM1"/>
    <property type="match status" value="1"/>
</dbReference>
<gene>
    <name evidence="8" type="ORF">ID810_03510</name>
</gene>
<organism evidence="8 9">
    <name type="scientific">Actinomyces respiraculi</name>
    <dbReference type="NCBI Taxonomy" id="2744574"/>
    <lineage>
        <taxon>Bacteria</taxon>
        <taxon>Bacillati</taxon>
        <taxon>Actinomycetota</taxon>
        <taxon>Actinomycetes</taxon>
        <taxon>Actinomycetales</taxon>
        <taxon>Actinomycetaceae</taxon>
        <taxon>Actinomyces</taxon>
    </lineage>
</organism>
<feature type="transmembrane region" description="Helical" evidence="6">
    <location>
        <begin position="187"/>
        <end position="209"/>
    </location>
</feature>
<dbReference type="CDD" id="cd06261">
    <property type="entry name" value="TM_PBP2"/>
    <property type="match status" value="1"/>
</dbReference>
<dbReference type="PANTHER" id="PTHR30177:SF33">
    <property type="entry name" value="POSSIBLE OSMOPROTECTANT (GLYCINE BETAINE_CARNITINE_CHOLINE_L-PROLINE) TRANSPORT INTEGRAL MEMBRANE PROTEIN ABC TRANSPORTER PROZ"/>
    <property type="match status" value="1"/>
</dbReference>
<evidence type="ECO:0000313" key="8">
    <source>
        <dbReference type="EMBL" id="QPL06025.1"/>
    </source>
</evidence>